<evidence type="ECO:0000256" key="2">
    <source>
        <dbReference type="SAM" id="SignalP"/>
    </source>
</evidence>
<name>A0A812JFN2_9DINO</name>
<proteinExistence type="predicted"/>
<keyword evidence="4" id="KW-1185">Reference proteome</keyword>
<feature type="transmembrane region" description="Helical" evidence="1">
    <location>
        <begin position="1304"/>
        <end position="1327"/>
    </location>
</feature>
<feature type="signal peptide" evidence="2">
    <location>
        <begin position="1"/>
        <end position="24"/>
    </location>
</feature>
<comment type="caution">
    <text evidence="3">The sequence shown here is derived from an EMBL/GenBank/DDBJ whole genome shotgun (WGS) entry which is preliminary data.</text>
</comment>
<evidence type="ECO:0000313" key="4">
    <source>
        <dbReference type="Proteomes" id="UP000604046"/>
    </source>
</evidence>
<feature type="transmembrane region" description="Helical" evidence="1">
    <location>
        <begin position="1430"/>
        <end position="1454"/>
    </location>
</feature>
<evidence type="ECO:0000256" key="1">
    <source>
        <dbReference type="SAM" id="Phobius"/>
    </source>
</evidence>
<accession>A0A812JFN2</accession>
<gene>
    <name evidence="3" type="ORF">SNAT2548_LOCUS6467</name>
</gene>
<organism evidence="3 4">
    <name type="scientific">Symbiodinium natans</name>
    <dbReference type="NCBI Taxonomy" id="878477"/>
    <lineage>
        <taxon>Eukaryota</taxon>
        <taxon>Sar</taxon>
        <taxon>Alveolata</taxon>
        <taxon>Dinophyceae</taxon>
        <taxon>Suessiales</taxon>
        <taxon>Symbiodiniaceae</taxon>
        <taxon>Symbiodinium</taxon>
    </lineage>
</organism>
<dbReference type="OrthoDB" id="6130531at2759"/>
<feature type="transmembrane region" description="Helical" evidence="1">
    <location>
        <begin position="1379"/>
        <end position="1402"/>
    </location>
</feature>
<evidence type="ECO:0000313" key="3">
    <source>
        <dbReference type="EMBL" id="CAE7205376.1"/>
    </source>
</evidence>
<keyword evidence="1" id="KW-0812">Transmembrane</keyword>
<feature type="transmembrane region" description="Helical" evidence="1">
    <location>
        <begin position="1511"/>
        <end position="1530"/>
    </location>
</feature>
<keyword evidence="1" id="KW-1133">Transmembrane helix</keyword>
<feature type="transmembrane region" description="Helical" evidence="1">
    <location>
        <begin position="1339"/>
        <end position="1359"/>
    </location>
</feature>
<feature type="transmembrane region" description="Helical" evidence="1">
    <location>
        <begin position="1057"/>
        <end position="1076"/>
    </location>
</feature>
<feature type="chain" id="PRO_5032956660" description="EGF-like domain-containing protein" evidence="2">
    <location>
        <begin position="25"/>
        <end position="1754"/>
    </location>
</feature>
<feature type="transmembrane region" description="Helical" evidence="1">
    <location>
        <begin position="1574"/>
        <end position="1595"/>
    </location>
</feature>
<dbReference type="EMBL" id="CAJNDS010000432">
    <property type="protein sequence ID" value="CAE7205376.1"/>
    <property type="molecule type" value="Genomic_DNA"/>
</dbReference>
<reference evidence="3" key="1">
    <citation type="submission" date="2021-02" db="EMBL/GenBank/DDBJ databases">
        <authorList>
            <person name="Dougan E. K."/>
            <person name="Rhodes N."/>
            <person name="Thang M."/>
            <person name="Chan C."/>
        </authorList>
    </citation>
    <scope>NUCLEOTIDE SEQUENCE</scope>
</reference>
<keyword evidence="2" id="KW-0732">Signal</keyword>
<dbReference type="Proteomes" id="UP000604046">
    <property type="component" value="Unassembled WGS sequence"/>
</dbReference>
<evidence type="ECO:0008006" key="5">
    <source>
        <dbReference type="Google" id="ProtNLM"/>
    </source>
</evidence>
<keyword evidence="1" id="KW-0472">Membrane</keyword>
<sequence length="1754" mass="196151">MRSLHLLSMLLVRLGLGTSSGARAQGPGLEWVGINGGFSQDYLDSLGRVWHHTKDRWTSYTWGGYLGVKPRDWMRLGHPEGNESLGTYQCRTWPPEYSEDSEALLHHYSREGVWVNQTFRVNLQDPGAKVSYYTVKYNFCETKDRGGKTWDIVINGKTVKKDYTSKWAHHNTDMYHFKCIPTKDGMIEVSLVGTSSKKPQVRFSTLEFQKSTEGCSECDDIDGSCGKGFCSASTFYDRKLDGGWASRGTSTMLNQLDLEEQQDAVECVCDHGVEGDSCEVGACANVDCNEPFGGFCTNGTCTCIEGHSGNHCEIAPARDQFGCYARDEVVLNRMTVSTVCLPELIAGAARHGNLFRGPSPMSTVSDKVRPDTVYFSWTADVKYGKPDAAGSEGRIYVSKLKVPWKGSPMLENSLAFEGFVRAGGIDMTEDGIVGTLCAKYWQPWIEHKNSHLDKAAMVLAVCEVNSTTMQRQRLPWQIGKQYQESVTAPNTGIWGSYPLSAWFAQRSAGYGYLLYSPAQQMWTAWYGATVDYHTGYAMHSYHRDAPGISDEEYAAYKYPVPRDVVEPRQESDGPWRDHHRTGTGDHQKSAAWCYHPILKDIGLQKHEYGPVVMQQYGLAEDPVGMPPEGEFRYVGHKGGMDLVNGTSDDYDYDYGYSEDADVARQANALRPCGEDWIMGFISDKGNICAKISRVGEIQAWNIIEPSIARMACSSSGGNCADGEEGRMVRIAPLGAPEHAALCGPDARFLFGYEKSDRTRWLVELDGDCNEVSEKMDVTAYTHWPLYQDWTTTTDGAVVWITSWHEDITGSHGPVGSPNGVWPYELKPRLTDEVPMDGEYLYGLTPDALNEAKVTIYYPTSGGFGFTTSTSTTPVSAVGPAVTTASEATTASVATTASAAGTATSSLRASTTAAVNVPVTAWIFVDFQVEVSVSTSAFDSVLRFAAVHEPLALGGLSLALFRDRQSFTTPFLGLGHPQGAACKLMIACLSLDMVNISGVGLSLYVSTLTLFLLTATLFRIGNNASLTIYQLVWGQWCQDSLVRSDGAEIWRQLAAERAIILLRLYIVVILLYLYHVYRQGKLRDAFDKTHAEMSDYAFLASGFPPGATDLDITSYLRRALCRSHLTDLSGSEWKPEIVGVSVGYDFADHVNLLHSLVDEHLVDVAFSLEQRNRSDSESDSSSASETFHAPRSYASQRAAAASCDDACENSEEVLQILQELQNSGTVIVICRWPCDFAEALEHVQQQLDDNLWEGIRITASPIPCEPPSINWTNFSVGLFQSQWQQRLGLSSSRWLTSCSTRQQRLLLANAMIVGAFLSMLGFYTFLYHHVYASSGYPEQLLVYVVTLSCALGNVLLNQLVWFASQQVGFRLKSSCDSFVLLWYTIVVLTNMCFNFFVICLSAGPRPEDEFLALEYEERLAYRLVSFLRGSLLSYAVWPLFYPFSWMLGMLQLLYFHWFRDRLALTDDRCKWKAAHAMEPPEWYMQYDYAGLTVLKTTSFMCLFVFGDDVRKLFTFDIFWVCCTYFLNKYIYLVLSKETYYTNRRLDTTALKSSSMALGVLAGCVCHWGHRAGNTVPFTISVVLFSCFYLWAFDFTLNSAQDRRSQSERVWYDLLPYEDLQRLYPFNWWNVNPAHMMRLLHLTPQHLHQNLPLHQHVVWQHGKSYLQPDLVLDFVHTDGRDNDSDAAPEELHEALYQPPFPHLQAPALPRGKNRDGAYPVSLTASWGARVTSGAALRQDDGMLDEELCFAAAEDGF</sequence>
<protein>
    <recommendedName>
        <fullName evidence="5">EGF-like domain-containing protein</fullName>
    </recommendedName>
</protein>